<name>A0A151MHX3_ALLMI</name>
<evidence type="ECO:0000256" key="1">
    <source>
        <dbReference type="SAM" id="Coils"/>
    </source>
</evidence>
<keyword evidence="2" id="KW-0812">Transmembrane</keyword>
<feature type="transmembrane region" description="Helical" evidence="2">
    <location>
        <begin position="139"/>
        <end position="160"/>
    </location>
</feature>
<keyword evidence="2" id="KW-0472">Membrane</keyword>
<keyword evidence="2" id="KW-1133">Transmembrane helix</keyword>
<keyword evidence="4" id="KW-1185">Reference proteome</keyword>
<evidence type="ECO:0000313" key="4">
    <source>
        <dbReference type="Proteomes" id="UP000050525"/>
    </source>
</evidence>
<dbReference type="Proteomes" id="UP000050525">
    <property type="component" value="Unassembled WGS sequence"/>
</dbReference>
<accession>A0A151MHX3</accession>
<comment type="caution">
    <text evidence="3">The sequence shown here is derived from an EMBL/GenBank/DDBJ whole genome shotgun (WGS) entry which is preliminary data.</text>
</comment>
<feature type="coiled-coil region" evidence="1">
    <location>
        <begin position="106"/>
        <end position="133"/>
    </location>
</feature>
<dbReference type="AlphaFoldDB" id="A0A151MHX3"/>
<protein>
    <submittedName>
        <fullName evidence="3">Uncharacterized protein</fullName>
    </submittedName>
</protein>
<dbReference type="EMBL" id="AKHW03006127">
    <property type="protein sequence ID" value="KYO24121.1"/>
    <property type="molecule type" value="Genomic_DNA"/>
</dbReference>
<gene>
    <name evidence="3" type="ORF">Y1Q_0022931</name>
</gene>
<keyword evidence="1" id="KW-0175">Coiled coil</keyword>
<evidence type="ECO:0000313" key="3">
    <source>
        <dbReference type="EMBL" id="KYO24121.1"/>
    </source>
</evidence>
<organism evidence="3 4">
    <name type="scientific">Alligator mississippiensis</name>
    <name type="common">American alligator</name>
    <dbReference type="NCBI Taxonomy" id="8496"/>
    <lineage>
        <taxon>Eukaryota</taxon>
        <taxon>Metazoa</taxon>
        <taxon>Chordata</taxon>
        <taxon>Craniata</taxon>
        <taxon>Vertebrata</taxon>
        <taxon>Euteleostomi</taxon>
        <taxon>Archelosauria</taxon>
        <taxon>Archosauria</taxon>
        <taxon>Crocodylia</taxon>
        <taxon>Alligatoridae</taxon>
        <taxon>Alligatorinae</taxon>
        <taxon>Alligator</taxon>
    </lineage>
</organism>
<proteinExistence type="predicted"/>
<sequence length="327" mass="37802">MDSAKCDPQDKCLECAIVDGMKPLVSVAKCLQHGGLDTQAAIPELMNCAFETLRSAEELANDKQNIASSQNQSLLVQREKLGNEKKQKEINLLLFNLDLTYIGQMKQVAQGMRDTAKRHLHELEEELKRVKKEEKWQKIIRNIVMVILPLYTLIVSVQVVREALHITDETQSSISLSVVVAICQASLYVTYKTVKELENAIEHYTNKVFEYNQKVYTYEKEEGEIRMKMEECSKTKDQEPKLSAYQIAKLDMYTSFLQVVVKLLLCYRKNASKYWFILRKVYCQLLPLVGEEDQEDTLENEHLAQKLEFTVIKFEENHRASIKGKHC</sequence>
<evidence type="ECO:0000256" key="2">
    <source>
        <dbReference type="SAM" id="Phobius"/>
    </source>
</evidence>
<reference evidence="3 4" key="1">
    <citation type="journal article" date="2012" name="Genome Biol.">
        <title>Sequencing three crocodilian genomes to illuminate the evolution of archosaurs and amniotes.</title>
        <authorList>
            <person name="St John J.A."/>
            <person name="Braun E.L."/>
            <person name="Isberg S.R."/>
            <person name="Miles L.G."/>
            <person name="Chong A.Y."/>
            <person name="Gongora J."/>
            <person name="Dalzell P."/>
            <person name="Moran C."/>
            <person name="Bed'hom B."/>
            <person name="Abzhanov A."/>
            <person name="Burgess S.C."/>
            <person name="Cooksey A.M."/>
            <person name="Castoe T.A."/>
            <person name="Crawford N.G."/>
            <person name="Densmore L.D."/>
            <person name="Drew J.C."/>
            <person name="Edwards S.V."/>
            <person name="Faircloth B.C."/>
            <person name="Fujita M.K."/>
            <person name="Greenwold M.J."/>
            <person name="Hoffmann F.G."/>
            <person name="Howard J.M."/>
            <person name="Iguchi T."/>
            <person name="Janes D.E."/>
            <person name="Khan S.Y."/>
            <person name="Kohno S."/>
            <person name="de Koning A.J."/>
            <person name="Lance S.L."/>
            <person name="McCarthy F.M."/>
            <person name="McCormack J.E."/>
            <person name="Merchant M.E."/>
            <person name="Peterson D.G."/>
            <person name="Pollock D.D."/>
            <person name="Pourmand N."/>
            <person name="Raney B.J."/>
            <person name="Roessler K.A."/>
            <person name="Sanford J.R."/>
            <person name="Sawyer R.H."/>
            <person name="Schmidt C.J."/>
            <person name="Triplett E.W."/>
            <person name="Tuberville T.D."/>
            <person name="Venegas-Anaya M."/>
            <person name="Howard J.T."/>
            <person name="Jarvis E.D."/>
            <person name="Guillette L.J.Jr."/>
            <person name="Glenn T.C."/>
            <person name="Green R.E."/>
            <person name="Ray D.A."/>
        </authorList>
    </citation>
    <scope>NUCLEOTIDE SEQUENCE [LARGE SCALE GENOMIC DNA]</scope>
    <source>
        <strain evidence="3">KSC_2009_1</strain>
    </source>
</reference>